<dbReference type="AlphaFoldDB" id="A0A5C4SJE7"/>
<dbReference type="NCBIfam" id="TIGR04265">
    <property type="entry name" value="bac_cardiolipin"/>
    <property type="match status" value="1"/>
</dbReference>
<dbReference type="InterPro" id="IPR027379">
    <property type="entry name" value="CLS_N"/>
</dbReference>
<feature type="active site" evidence="12">
    <location>
        <position position="404"/>
    </location>
</feature>
<feature type="active site" evidence="12">
    <location>
        <position position="232"/>
    </location>
</feature>
<evidence type="ECO:0000256" key="7">
    <source>
        <dbReference type="ARBA" id="ARBA00022989"/>
    </source>
</evidence>
<dbReference type="PROSITE" id="PS50035">
    <property type="entry name" value="PLD"/>
    <property type="match status" value="2"/>
</dbReference>
<feature type="active site" evidence="12">
    <location>
        <position position="402"/>
    </location>
</feature>
<feature type="transmembrane region" description="Helical" evidence="12">
    <location>
        <begin position="39"/>
        <end position="59"/>
    </location>
</feature>
<evidence type="ECO:0000256" key="1">
    <source>
        <dbReference type="ARBA" id="ARBA00004651"/>
    </source>
</evidence>
<feature type="active site" evidence="12">
    <location>
        <position position="227"/>
    </location>
</feature>
<keyword evidence="4 12" id="KW-0808">Transferase</keyword>
<evidence type="ECO:0000256" key="13">
    <source>
        <dbReference type="NCBIfam" id="TIGR04265"/>
    </source>
</evidence>
<comment type="subcellular location">
    <subcellularLocation>
        <location evidence="1 12">Cell membrane</location>
        <topology evidence="1 12">Multi-pass membrane protein</topology>
    </subcellularLocation>
</comment>
<feature type="domain" description="PLD phosphodiesterase" evidence="14">
    <location>
        <begin position="220"/>
        <end position="247"/>
    </location>
</feature>
<dbReference type="OrthoDB" id="9762009at2"/>
<evidence type="ECO:0000256" key="5">
    <source>
        <dbReference type="ARBA" id="ARBA00022692"/>
    </source>
</evidence>
<dbReference type="CDD" id="cd09112">
    <property type="entry name" value="PLDc_CLS_2"/>
    <property type="match status" value="1"/>
</dbReference>
<dbReference type="InterPro" id="IPR001736">
    <property type="entry name" value="PLipase_D/transphosphatidylase"/>
</dbReference>
<dbReference type="PANTHER" id="PTHR21248:SF22">
    <property type="entry name" value="PHOSPHOLIPASE D"/>
    <property type="match status" value="1"/>
</dbReference>
<keyword evidence="6" id="KW-0677">Repeat</keyword>
<comment type="function">
    <text evidence="12">Catalyzes the reversible phosphatidyl group transfer from one phosphatidylglycerol molecule to another to form cardiolipin (CL) (diphosphatidylglycerol) and glycerol.</text>
</comment>
<dbReference type="HAMAP" id="MF_01916">
    <property type="entry name" value="Cardiolipin_synth_Cls"/>
    <property type="match status" value="1"/>
</dbReference>
<comment type="caution">
    <text evidence="15">The sequence shown here is derived from an EMBL/GenBank/DDBJ whole genome shotgun (WGS) entry which is preliminary data.</text>
</comment>
<dbReference type="PANTHER" id="PTHR21248">
    <property type="entry name" value="CARDIOLIPIN SYNTHASE"/>
    <property type="match status" value="1"/>
</dbReference>
<keyword evidence="3 12" id="KW-0444">Lipid biosynthesis</keyword>
<evidence type="ECO:0000256" key="8">
    <source>
        <dbReference type="ARBA" id="ARBA00023098"/>
    </source>
</evidence>
<accession>A0A5C4SJE7</accession>
<evidence type="ECO:0000256" key="4">
    <source>
        <dbReference type="ARBA" id="ARBA00022679"/>
    </source>
</evidence>
<evidence type="ECO:0000256" key="6">
    <source>
        <dbReference type="ARBA" id="ARBA00022737"/>
    </source>
</evidence>
<organism evidence="15 16">
    <name type="scientific">Allotamlana fucoidanivorans</name>
    <dbReference type="NCBI Taxonomy" id="2583814"/>
    <lineage>
        <taxon>Bacteria</taxon>
        <taxon>Pseudomonadati</taxon>
        <taxon>Bacteroidota</taxon>
        <taxon>Flavobacteriia</taxon>
        <taxon>Flavobacteriales</taxon>
        <taxon>Flavobacteriaceae</taxon>
        <taxon>Allotamlana</taxon>
    </lineage>
</organism>
<evidence type="ECO:0000313" key="16">
    <source>
        <dbReference type="Proteomes" id="UP000308713"/>
    </source>
</evidence>
<dbReference type="SMART" id="SM00155">
    <property type="entry name" value="PLDc"/>
    <property type="match status" value="2"/>
</dbReference>
<feature type="active site" evidence="12">
    <location>
        <position position="225"/>
    </location>
</feature>
<dbReference type="InterPro" id="IPR022924">
    <property type="entry name" value="Cardiolipin_synthase"/>
</dbReference>
<dbReference type="Gene3D" id="3.30.870.10">
    <property type="entry name" value="Endonuclease Chain A"/>
    <property type="match status" value="2"/>
</dbReference>
<sequence>MIEFIKQEYLGILLILNYLLAATAAITILLKNINPTKTLSYIIVLVFFPFLGVLVYYLFGQEYRKNKIFSRKNVANQKIIKSVRNDLTFSSREIEEINDHLGDKVKLVKLLYSNENSPLTLKNSVDIIRNGDDKFIKLKQDIRAAKNHIHLEYYILRDDGIGTEILNLLIEKARAGVEVRVSYDDVGSKISSKMKHQLTQNKIEHFPFMPVVFSSLTGKMNYRNHRKIAIIDGKIGYVGGINISDVYLNNNGSKPYWRDTHLRLEGEAVKALQFHFLTTWNFVSGQTLQVKEAYFPVLHCDNTVAVQIAASGPDTDWANIMEAIFTAITTAKSYVYITTPYFVPNDEIITAIQIAAKSGIDVRLIIPKESDSWVVKYATNSNLERLLEADVRVYRYAKGFVHAKTIVVDDVFSTVGTSNMDYRSFKINFEINALIYDSSNSKRLKQHFLDDLKDCEMIDYQRWLNRPKFDKIKESSCRLWSPIL</sequence>
<proteinExistence type="inferred from homology"/>
<dbReference type="EMBL" id="VDCS01000010">
    <property type="protein sequence ID" value="TNJ43477.1"/>
    <property type="molecule type" value="Genomic_DNA"/>
</dbReference>
<feature type="domain" description="PLD phosphodiesterase" evidence="14">
    <location>
        <begin position="397"/>
        <end position="424"/>
    </location>
</feature>
<name>A0A5C4SJE7_9FLAO</name>
<gene>
    <name evidence="15" type="primary">cls</name>
    <name evidence="15" type="ORF">FGF67_11190</name>
</gene>
<feature type="transmembrane region" description="Helical" evidence="12">
    <location>
        <begin position="12"/>
        <end position="33"/>
    </location>
</feature>
<reference evidence="15 16" key="1">
    <citation type="submission" date="2019-05" db="EMBL/GenBank/DDBJ databases">
        <title>Tamlana fucoidanivorans sp. nov., isolated from the surface of algae collected from Fujian province in China.</title>
        <authorList>
            <person name="Li J."/>
        </authorList>
    </citation>
    <scope>NUCLEOTIDE SEQUENCE [LARGE SCALE GENOMIC DNA]</scope>
    <source>
        <strain evidence="15 16">CW2-9</strain>
    </source>
</reference>
<dbReference type="CDD" id="cd09110">
    <property type="entry name" value="PLDc_CLS_1"/>
    <property type="match status" value="1"/>
</dbReference>
<keyword evidence="8 12" id="KW-0443">Lipid metabolism</keyword>
<keyword evidence="2 12" id="KW-1003">Cell membrane</keyword>
<dbReference type="GO" id="GO:0008808">
    <property type="term" value="F:cardiolipin synthase activity"/>
    <property type="evidence" value="ECO:0007669"/>
    <property type="project" value="UniProtKB-UniRule"/>
</dbReference>
<keyword evidence="9 12" id="KW-0472">Membrane</keyword>
<evidence type="ECO:0000256" key="9">
    <source>
        <dbReference type="ARBA" id="ARBA00023136"/>
    </source>
</evidence>
<evidence type="ECO:0000256" key="2">
    <source>
        <dbReference type="ARBA" id="ARBA00022475"/>
    </source>
</evidence>
<keyword evidence="16" id="KW-1185">Reference proteome</keyword>
<evidence type="ECO:0000259" key="14">
    <source>
        <dbReference type="PROSITE" id="PS50035"/>
    </source>
</evidence>
<dbReference type="GO" id="GO:0032049">
    <property type="term" value="P:cardiolipin biosynthetic process"/>
    <property type="evidence" value="ECO:0007669"/>
    <property type="project" value="UniProtKB-UniRule"/>
</dbReference>
<dbReference type="InterPro" id="IPR025202">
    <property type="entry name" value="PLD-like_dom"/>
</dbReference>
<dbReference type="GO" id="GO:0005886">
    <property type="term" value="C:plasma membrane"/>
    <property type="evidence" value="ECO:0007669"/>
    <property type="project" value="UniProtKB-SubCell"/>
</dbReference>
<evidence type="ECO:0000256" key="3">
    <source>
        <dbReference type="ARBA" id="ARBA00022516"/>
    </source>
</evidence>
<protein>
    <recommendedName>
        <fullName evidence="12 13">Cardiolipin synthase</fullName>
        <shortName evidence="12">CL synthase</shortName>
        <ecNumber evidence="12 13">2.7.8.-</ecNumber>
    </recommendedName>
</protein>
<dbReference type="Proteomes" id="UP000308713">
    <property type="component" value="Unassembled WGS sequence"/>
</dbReference>
<evidence type="ECO:0000256" key="11">
    <source>
        <dbReference type="ARBA" id="ARBA00023264"/>
    </source>
</evidence>
<comment type="catalytic activity">
    <reaction evidence="12">
        <text>2 a 1,2-diacyl-sn-glycero-3-phospho-(1'-sn-glycerol) = a cardiolipin + glycerol</text>
        <dbReference type="Rhea" id="RHEA:31451"/>
        <dbReference type="ChEBI" id="CHEBI:17754"/>
        <dbReference type="ChEBI" id="CHEBI:62237"/>
        <dbReference type="ChEBI" id="CHEBI:64716"/>
    </reaction>
</comment>
<dbReference type="SUPFAM" id="SSF56024">
    <property type="entry name" value="Phospholipase D/nuclease"/>
    <property type="match status" value="2"/>
</dbReference>
<feature type="active site" evidence="12">
    <location>
        <position position="409"/>
    </location>
</feature>
<dbReference type="InterPro" id="IPR030874">
    <property type="entry name" value="Cardiolipin_synth_Firmi"/>
</dbReference>
<keyword evidence="5 12" id="KW-0812">Transmembrane</keyword>
<dbReference type="Pfam" id="PF13091">
    <property type="entry name" value="PLDc_2"/>
    <property type="match status" value="2"/>
</dbReference>
<keyword evidence="11 12" id="KW-1208">Phospholipid metabolism</keyword>
<evidence type="ECO:0000313" key="15">
    <source>
        <dbReference type="EMBL" id="TNJ43477.1"/>
    </source>
</evidence>
<dbReference type="EC" id="2.7.8.-" evidence="12 13"/>
<keyword evidence="10 12" id="KW-0594">Phospholipid biosynthesis</keyword>
<keyword evidence="7 12" id="KW-1133">Transmembrane helix</keyword>
<evidence type="ECO:0000256" key="10">
    <source>
        <dbReference type="ARBA" id="ARBA00023209"/>
    </source>
</evidence>
<dbReference type="Pfam" id="PF13396">
    <property type="entry name" value="PLDc_N"/>
    <property type="match status" value="1"/>
</dbReference>
<comment type="similarity">
    <text evidence="12">Belongs to the phospholipase D family. Cardiolipin synthase subfamily.</text>
</comment>
<dbReference type="RefSeq" id="WP_139697780.1">
    <property type="nucleotide sequence ID" value="NZ_CP074074.1"/>
</dbReference>
<evidence type="ECO:0000256" key="12">
    <source>
        <dbReference type="HAMAP-Rule" id="MF_01916"/>
    </source>
</evidence>